<proteinExistence type="predicted"/>
<comment type="subcellular location">
    <subcellularLocation>
        <location evidence="1">Cell membrane</location>
        <topology evidence="1">Multi-pass membrane protein</topology>
    </subcellularLocation>
</comment>
<feature type="transmembrane region" description="Helical" evidence="6">
    <location>
        <begin position="1001"/>
        <end position="1025"/>
    </location>
</feature>
<dbReference type="Proteomes" id="UP001281761">
    <property type="component" value="Unassembled WGS sequence"/>
</dbReference>
<dbReference type="Pfam" id="PF02687">
    <property type="entry name" value="FtsX"/>
    <property type="match status" value="2"/>
</dbReference>
<keyword evidence="3 6" id="KW-0812">Transmembrane</keyword>
<feature type="transmembrane region" description="Helical" evidence="6">
    <location>
        <begin position="499"/>
        <end position="519"/>
    </location>
</feature>
<evidence type="ECO:0000256" key="4">
    <source>
        <dbReference type="ARBA" id="ARBA00022989"/>
    </source>
</evidence>
<accession>A0ABQ9XKZ5</accession>
<keyword evidence="4 6" id="KW-1133">Transmembrane helix</keyword>
<gene>
    <name evidence="8" type="ORF">BLNAU_12990</name>
</gene>
<reference evidence="8 9" key="1">
    <citation type="journal article" date="2022" name="bioRxiv">
        <title>Genomics of Preaxostyla Flagellates Illuminates Evolutionary Transitions and the Path Towards Mitochondrial Loss.</title>
        <authorList>
            <person name="Novak L.V.F."/>
            <person name="Treitli S.C."/>
            <person name="Pyrih J."/>
            <person name="Halakuc P."/>
            <person name="Pipaliya S.V."/>
            <person name="Vacek V."/>
            <person name="Brzon O."/>
            <person name="Soukal P."/>
            <person name="Eme L."/>
            <person name="Dacks J.B."/>
            <person name="Karnkowska A."/>
            <person name="Elias M."/>
            <person name="Hampl V."/>
        </authorList>
    </citation>
    <scope>NUCLEOTIDE SEQUENCE [LARGE SCALE GENOMIC DNA]</scope>
    <source>
        <strain evidence="8">NAU3</strain>
        <tissue evidence="8">Gut</tissue>
    </source>
</reference>
<keyword evidence="9" id="KW-1185">Reference proteome</keyword>
<feature type="transmembrane region" description="Helical" evidence="6">
    <location>
        <begin position="903"/>
        <end position="924"/>
    </location>
</feature>
<feature type="domain" description="ABC3 transporter permease C-terminal" evidence="7">
    <location>
        <begin position="910"/>
        <end position="1029"/>
    </location>
</feature>
<evidence type="ECO:0000256" key="1">
    <source>
        <dbReference type="ARBA" id="ARBA00004651"/>
    </source>
</evidence>
<feature type="transmembrane region" description="Helical" evidence="6">
    <location>
        <begin position="336"/>
        <end position="369"/>
    </location>
</feature>
<evidence type="ECO:0000256" key="6">
    <source>
        <dbReference type="SAM" id="Phobius"/>
    </source>
</evidence>
<feature type="transmembrane region" description="Helical" evidence="6">
    <location>
        <begin position="959"/>
        <end position="981"/>
    </location>
</feature>
<feature type="transmembrane region" description="Helical" evidence="6">
    <location>
        <begin position="526"/>
        <end position="550"/>
    </location>
</feature>
<evidence type="ECO:0000256" key="2">
    <source>
        <dbReference type="ARBA" id="ARBA00022475"/>
    </source>
</evidence>
<evidence type="ECO:0000313" key="9">
    <source>
        <dbReference type="Proteomes" id="UP001281761"/>
    </source>
</evidence>
<comment type="caution">
    <text evidence="8">The sequence shown here is derived from an EMBL/GenBank/DDBJ whole genome shotgun (WGS) entry which is preliminary data.</text>
</comment>
<feature type="transmembrane region" description="Helical" evidence="6">
    <location>
        <begin position="44"/>
        <end position="64"/>
    </location>
</feature>
<feature type="transmembrane region" description="Helical" evidence="6">
    <location>
        <begin position="409"/>
        <end position="430"/>
    </location>
</feature>
<keyword evidence="2" id="KW-1003">Cell membrane</keyword>
<feature type="transmembrane region" description="Helical" evidence="6">
    <location>
        <begin position="594"/>
        <end position="618"/>
    </location>
</feature>
<name>A0ABQ9XKZ5_9EUKA</name>
<dbReference type="EMBL" id="JARBJD010000108">
    <property type="protein sequence ID" value="KAK2952139.1"/>
    <property type="molecule type" value="Genomic_DNA"/>
</dbReference>
<feature type="domain" description="ABC3 transporter permease C-terminal" evidence="7">
    <location>
        <begin position="352"/>
        <end position="470"/>
    </location>
</feature>
<protein>
    <submittedName>
        <fullName evidence="8">DUF214 family protein</fullName>
    </submittedName>
</protein>
<feature type="transmembrane region" description="Helical" evidence="6">
    <location>
        <begin position="442"/>
        <end position="463"/>
    </location>
</feature>
<sequence>MEDNEFDREPDDIDNQGCCEHCCSRFCFFMVQGGREIKHRCCSFTWAFLSILLVTIVTAVAISMSDMLPVITLMLTEDTDGQTDMVMTAGSWTDYYSIDYDLVSDRLKDLGDAYNRGTPRCQFSSTCYSTAKDGTLLDTSADTIAFDTLRERELQIGRIWEMKPMAAGECVLTEELASRMEVKVGDTFELGFNVAEFSAISMEVIKEFSPQAMVYLVNHLEWIRLPLKVVDIITGTYGKSSDGDRVFVEFDQFWPYIVKHLPQTALDTIPEATWTSKKLVNYAQQIVFSYTYPRHMVYIELDSTTIAKNIVEWGTKIAYALNFGDVTITTPVLSGYAMWSMLGLAINMISSIIVVVLAAISILLIYSLLMISVESRTFEIGILRMVGLNRPGVVGTLTVQAALYTIPGWIIGLILSYVASAVVATVLGDLSTVPLNKVMPWTALLVSTLIVFIVTLVASFFPIRHALSQNLHDSIDVTHPQQGIMKVSIERAEDMNRNWGMLGSGFILALLGLGVYIVLPQSLISLNITLMAFLFFGLILIVLIGLILIMMNFEYVLERVIAAAFIFWETSSIRNMAKKNLGAHRQRNRKTTMLYSISLSFIVFVTVLIEIAISSIVMSNYMNQGCDIYVRPRQIRTFQLTSNSKYNPDQLGLEHPDEIEAIVAQYDDILENVAWATEQLEVHYPVPVQTQIANIGRSHTYYHQVIGLTPNWLNGLDPIYVRPTKWTKTGENLIEQLYTQNSEFLSTILCEGFRNDLEGKLGQKWILNLVQASSGGFGNGLFAFASNFVESSEGRYNVTTAAFFESLPWLDHQSVSMTLGGNLDAPFSIPAFLSLYPDNTGRFETMRMGFLFIRLKAKADPDRARDLVNELKGYRQDPTDSRTSLSVSYTADSGRGMTIAEDILDVIMIVVTILVMVLCFFSLMSSMNTNILESTKEIGIMRALGFNKWQLVRLYSEEAFILVITASLMGIVVGMVVGYLLMAQISVLQGLPIPLFVPWQLILIIVGVGLVTSIISALIPTLTVVKMSIVKAMKTT</sequence>
<evidence type="ECO:0000313" key="8">
    <source>
        <dbReference type="EMBL" id="KAK2952139.1"/>
    </source>
</evidence>
<evidence type="ECO:0000256" key="3">
    <source>
        <dbReference type="ARBA" id="ARBA00022692"/>
    </source>
</evidence>
<evidence type="ECO:0000256" key="5">
    <source>
        <dbReference type="ARBA" id="ARBA00023136"/>
    </source>
</evidence>
<dbReference type="InterPro" id="IPR003838">
    <property type="entry name" value="ABC3_permease_C"/>
</dbReference>
<dbReference type="PANTHER" id="PTHR32522">
    <property type="match status" value="1"/>
</dbReference>
<evidence type="ECO:0000259" key="7">
    <source>
        <dbReference type="Pfam" id="PF02687"/>
    </source>
</evidence>
<keyword evidence="5 6" id="KW-0472">Membrane</keyword>
<organism evidence="8 9">
    <name type="scientific">Blattamonas nauphoetae</name>
    <dbReference type="NCBI Taxonomy" id="2049346"/>
    <lineage>
        <taxon>Eukaryota</taxon>
        <taxon>Metamonada</taxon>
        <taxon>Preaxostyla</taxon>
        <taxon>Oxymonadida</taxon>
        <taxon>Blattamonas</taxon>
    </lineage>
</organism>
<dbReference type="PANTHER" id="PTHR32522:SF3">
    <property type="entry name" value="ABC3 TRANSPORTER PERMEASE PROTEIN DOMAIN-CONTAINING PROTEIN"/>
    <property type="match status" value="1"/>
</dbReference>